<dbReference type="InterPro" id="IPR011051">
    <property type="entry name" value="RmlC_Cupin_sf"/>
</dbReference>
<comment type="catalytic activity">
    <reaction evidence="6">
        <text>alpha-D-glucose 6-phosphate = beta-D-fructose 6-phosphate</text>
        <dbReference type="Rhea" id="RHEA:11816"/>
        <dbReference type="ChEBI" id="CHEBI:57634"/>
        <dbReference type="ChEBI" id="CHEBI:58225"/>
        <dbReference type="EC" id="5.3.1.9"/>
    </reaction>
</comment>
<comment type="caution">
    <text evidence="8">The sequence shown here is derived from an EMBL/GenBank/DDBJ whole genome shotgun (WGS) entry which is preliminary data.</text>
</comment>
<evidence type="ECO:0000256" key="1">
    <source>
        <dbReference type="ARBA" id="ARBA00004926"/>
    </source>
</evidence>
<dbReference type="InterPro" id="IPR014710">
    <property type="entry name" value="RmlC-like_jellyroll"/>
</dbReference>
<sequence length="186" mass="20243">MLVNSNTRFEAAEGKLSGSGVSASLRVVGDLAGIFLDEEARSRRDPREAVYEVVMHDACGAAEGGLFFGVSRVYPGKIGAEYFMTKGHFHSKRNRAEYYWGIAGEGLLLLMDESRQCRAERVSPGSLHFISGYTAHRLVNTGRSMLVVGACWPSDAGHDYDSIQRDGFGLRVLDVDGQPQLVPADG</sequence>
<evidence type="ECO:0000313" key="9">
    <source>
        <dbReference type="Proteomes" id="UP001596378"/>
    </source>
</evidence>
<organism evidence="8 9">
    <name type="scientific">Cohnella cellulosilytica</name>
    <dbReference type="NCBI Taxonomy" id="986710"/>
    <lineage>
        <taxon>Bacteria</taxon>
        <taxon>Bacillati</taxon>
        <taxon>Bacillota</taxon>
        <taxon>Bacilli</taxon>
        <taxon>Bacillales</taxon>
        <taxon>Paenibacillaceae</taxon>
        <taxon>Cohnella</taxon>
    </lineage>
</organism>
<dbReference type="Pfam" id="PF06560">
    <property type="entry name" value="GPI"/>
    <property type="match status" value="1"/>
</dbReference>
<keyword evidence="4" id="KW-0312">Gluconeogenesis</keyword>
<dbReference type="EMBL" id="JBHTAI010000016">
    <property type="protein sequence ID" value="MFC7151465.1"/>
    <property type="molecule type" value="Genomic_DNA"/>
</dbReference>
<dbReference type="Gene3D" id="2.60.120.10">
    <property type="entry name" value="Jelly Rolls"/>
    <property type="match status" value="1"/>
</dbReference>
<evidence type="ECO:0000259" key="7">
    <source>
        <dbReference type="Pfam" id="PF06560"/>
    </source>
</evidence>
<proteinExistence type="inferred from homology"/>
<dbReference type="InterPro" id="IPR010551">
    <property type="entry name" value="G6P_isomerase_prok"/>
</dbReference>
<evidence type="ECO:0000256" key="3">
    <source>
        <dbReference type="ARBA" id="ARBA00011952"/>
    </source>
</evidence>
<evidence type="ECO:0000313" key="8">
    <source>
        <dbReference type="EMBL" id="MFC7151465.1"/>
    </source>
</evidence>
<comment type="similarity">
    <text evidence="2">Belongs to the archaeal-type GPI family.</text>
</comment>
<evidence type="ECO:0000256" key="2">
    <source>
        <dbReference type="ARBA" id="ARBA00006542"/>
    </source>
</evidence>
<keyword evidence="5" id="KW-0324">Glycolysis</keyword>
<reference evidence="9" key="1">
    <citation type="journal article" date="2019" name="Int. J. Syst. Evol. Microbiol.">
        <title>The Global Catalogue of Microorganisms (GCM) 10K type strain sequencing project: providing services to taxonomists for standard genome sequencing and annotation.</title>
        <authorList>
            <consortium name="The Broad Institute Genomics Platform"/>
            <consortium name="The Broad Institute Genome Sequencing Center for Infectious Disease"/>
            <person name="Wu L."/>
            <person name="Ma J."/>
        </authorList>
    </citation>
    <scope>NUCLEOTIDE SEQUENCE [LARGE SCALE GENOMIC DNA]</scope>
    <source>
        <strain evidence="9">KCTC 12907</strain>
    </source>
</reference>
<dbReference type="Proteomes" id="UP001596378">
    <property type="component" value="Unassembled WGS sequence"/>
</dbReference>
<evidence type="ECO:0000256" key="5">
    <source>
        <dbReference type="ARBA" id="ARBA00023152"/>
    </source>
</evidence>
<accession>A0ABW2FKI6</accession>
<dbReference type="CDD" id="cd02218">
    <property type="entry name" value="cupin_PGI"/>
    <property type="match status" value="1"/>
</dbReference>
<keyword evidence="9" id="KW-1185">Reference proteome</keyword>
<protein>
    <recommendedName>
        <fullName evidence="3">glucose-6-phosphate isomerase</fullName>
        <ecNumber evidence="3">5.3.1.9</ecNumber>
    </recommendedName>
</protein>
<dbReference type="GO" id="GO:0016853">
    <property type="term" value="F:isomerase activity"/>
    <property type="evidence" value="ECO:0007669"/>
    <property type="project" value="UniProtKB-KW"/>
</dbReference>
<name>A0ABW2FKI6_9BACL</name>
<evidence type="ECO:0000256" key="6">
    <source>
        <dbReference type="ARBA" id="ARBA00029321"/>
    </source>
</evidence>
<evidence type="ECO:0000256" key="4">
    <source>
        <dbReference type="ARBA" id="ARBA00022432"/>
    </source>
</evidence>
<keyword evidence="8" id="KW-0413">Isomerase</keyword>
<dbReference type="RefSeq" id="WP_378044840.1">
    <property type="nucleotide sequence ID" value="NZ_JBHMDN010000006.1"/>
</dbReference>
<comment type="pathway">
    <text evidence="1">Carbohydrate degradation; glycolysis; D-glyceraldehyde 3-phosphate and glycerone phosphate from D-glucose: step 2/4.</text>
</comment>
<dbReference type="EC" id="5.3.1.9" evidence="3"/>
<feature type="domain" description="Glucose-6-phosphate isomerase prokaryote" evidence="7">
    <location>
        <begin position="28"/>
        <end position="167"/>
    </location>
</feature>
<gene>
    <name evidence="8" type="ORF">ACFQMJ_23245</name>
</gene>
<dbReference type="SUPFAM" id="SSF51182">
    <property type="entry name" value="RmlC-like cupins"/>
    <property type="match status" value="1"/>
</dbReference>